<feature type="domain" description="FecR protein" evidence="1">
    <location>
        <begin position="123"/>
        <end position="219"/>
    </location>
</feature>
<sequence>MSAHPPSRTDTPLPAPVVDAAVEWLVHLWSGTATVESRGEWQRWRAAHPEHERAWQHIEATNTRLREHTAAGRLTAATAVTSLASPASPRRRHALRGIAGLAAGGAAAWLGYEQLPWRGWGADLRTARGEQRSSTLPDGTRIVLDTASALDVRYTDGLRRLHLREGEVFISTAHDSAAAAPRPFVVDTPAGRIRALGTRFTVRHEGGASEVAVYEGAVELSPVDRPDATVRVDAGQSARLTPVAATAPHAGAAEPPAWSEGVLVASNMRLADFVAELRRYRSGVITLSPEVAHLRLSGVFPLADTDRILQAVAQVLPVHVRIPVRYWVRIGPVSEHG</sequence>
<keyword evidence="3" id="KW-0812">Transmembrane</keyword>
<accession>A0A7X0PEQ4</accession>
<dbReference type="InterPro" id="IPR006860">
    <property type="entry name" value="FecR"/>
</dbReference>
<dbReference type="InterPro" id="IPR032623">
    <property type="entry name" value="FecR_N"/>
</dbReference>
<dbReference type="AlphaFoldDB" id="A0A7X0PEQ4"/>
<dbReference type="PANTHER" id="PTHR30273">
    <property type="entry name" value="PERIPLASMIC SIGNAL SENSOR AND SIGMA FACTOR ACTIVATOR FECR-RELATED"/>
    <property type="match status" value="1"/>
</dbReference>
<name>A0A7X0PEQ4_9BURK</name>
<dbReference type="GO" id="GO:0016989">
    <property type="term" value="F:sigma factor antagonist activity"/>
    <property type="evidence" value="ECO:0007669"/>
    <property type="project" value="TreeGrafter"/>
</dbReference>
<organism evidence="3 4">
    <name type="scientific">Acidovorax soli</name>
    <dbReference type="NCBI Taxonomy" id="592050"/>
    <lineage>
        <taxon>Bacteria</taxon>
        <taxon>Pseudomonadati</taxon>
        <taxon>Pseudomonadota</taxon>
        <taxon>Betaproteobacteria</taxon>
        <taxon>Burkholderiales</taxon>
        <taxon>Comamonadaceae</taxon>
        <taxon>Acidovorax</taxon>
    </lineage>
</organism>
<dbReference type="InterPro" id="IPR012373">
    <property type="entry name" value="Ferrdict_sens_TM"/>
</dbReference>
<evidence type="ECO:0000313" key="4">
    <source>
        <dbReference type="Proteomes" id="UP000575083"/>
    </source>
</evidence>
<proteinExistence type="predicted"/>
<keyword evidence="3" id="KW-0472">Membrane</keyword>
<dbReference type="Pfam" id="PF04773">
    <property type="entry name" value="FecR"/>
    <property type="match status" value="1"/>
</dbReference>
<gene>
    <name evidence="3" type="ORF">HNP48_003187</name>
</gene>
<evidence type="ECO:0000259" key="1">
    <source>
        <dbReference type="Pfam" id="PF04773"/>
    </source>
</evidence>
<evidence type="ECO:0000313" key="3">
    <source>
        <dbReference type="EMBL" id="MBB6560513.1"/>
    </source>
</evidence>
<dbReference type="EMBL" id="JACHLK010000005">
    <property type="protein sequence ID" value="MBB6560513.1"/>
    <property type="molecule type" value="Genomic_DNA"/>
</dbReference>
<dbReference type="Gene3D" id="2.60.120.1440">
    <property type="match status" value="1"/>
</dbReference>
<comment type="caution">
    <text evidence="3">The sequence shown here is derived from an EMBL/GenBank/DDBJ whole genome shotgun (WGS) entry which is preliminary data.</text>
</comment>
<dbReference type="PANTHER" id="PTHR30273:SF2">
    <property type="entry name" value="PROTEIN FECR"/>
    <property type="match status" value="1"/>
</dbReference>
<evidence type="ECO:0000259" key="2">
    <source>
        <dbReference type="Pfam" id="PF16220"/>
    </source>
</evidence>
<feature type="domain" description="FecR N-terminal" evidence="2">
    <location>
        <begin position="19"/>
        <end position="60"/>
    </location>
</feature>
<dbReference type="Pfam" id="PF16220">
    <property type="entry name" value="DUF4880"/>
    <property type="match status" value="1"/>
</dbReference>
<dbReference type="PIRSF" id="PIRSF018266">
    <property type="entry name" value="FecR"/>
    <property type="match status" value="1"/>
</dbReference>
<reference evidence="3 4" key="1">
    <citation type="submission" date="2020-08" db="EMBL/GenBank/DDBJ databases">
        <title>Functional genomics of gut bacteria from endangered species of beetles.</title>
        <authorList>
            <person name="Carlos-Shanley C."/>
        </authorList>
    </citation>
    <scope>NUCLEOTIDE SEQUENCE [LARGE SCALE GENOMIC DNA]</scope>
    <source>
        <strain evidence="3 4">S00198</strain>
    </source>
</reference>
<dbReference type="RefSeq" id="WP_184858589.1">
    <property type="nucleotide sequence ID" value="NZ_JACHLK010000005.1"/>
</dbReference>
<keyword evidence="4" id="KW-1185">Reference proteome</keyword>
<dbReference type="Proteomes" id="UP000575083">
    <property type="component" value="Unassembled WGS sequence"/>
</dbReference>
<protein>
    <submittedName>
        <fullName evidence="3">Transmembrane sensor</fullName>
    </submittedName>
</protein>